<evidence type="ECO:0000256" key="1">
    <source>
        <dbReference type="ARBA" id="ARBA00023015"/>
    </source>
</evidence>
<evidence type="ECO:0000256" key="3">
    <source>
        <dbReference type="ARBA" id="ARBA00023163"/>
    </source>
</evidence>
<evidence type="ECO:0000256" key="2">
    <source>
        <dbReference type="ARBA" id="ARBA00023125"/>
    </source>
</evidence>
<dbReference type="InterPro" id="IPR009061">
    <property type="entry name" value="DNA-bd_dom_put_sf"/>
</dbReference>
<keyword evidence="4" id="KW-0175">Coiled coil</keyword>
<dbReference type="PROSITE" id="PS50937">
    <property type="entry name" value="HTH_MERR_2"/>
    <property type="match status" value="1"/>
</dbReference>
<keyword evidence="3" id="KW-0804">Transcription</keyword>
<feature type="domain" description="HTH merR-type" evidence="5">
    <location>
        <begin position="16"/>
        <end position="72"/>
    </location>
</feature>
<dbReference type="RefSeq" id="WP_407590166.1">
    <property type="nucleotide sequence ID" value="NZ_JBHDIY010000002.1"/>
</dbReference>
<comment type="caution">
    <text evidence="6">The sequence shown here is derived from an EMBL/GenBank/DDBJ whole genome shotgun (WGS) entry which is preliminary data.</text>
</comment>
<accession>A0ABW8UMQ4</accession>
<feature type="coiled-coil region" evidence="4">
    <location>
        <begin position="86"/>
        <end position="123"/>
    </location>
</feature>
<dbReference type="GO" id="GO:0003677">
    <property type="term" value="F:DNA binding"/>
    <property type="evidence" value="ECO:0007669"/>
    <property type="project" value="UniProtKB-KW"/>
</dbReference>
<dbReference type="EMBL" id="JBHDIY010000002">
    <property type="protein sequence ID" value="MFL4468413.1"/>
    <property type="molecule type" value="Genomic_DNA"/>
</dbReference>
<sequence length="124" mass="14710">MADDRLSFKQMCAEFDVTPRTLRYYEYIELLKPDREGRSRFYGARERARMKLILRGRKFGFQLEDIRQWLLIYEKEGNEAQMRAWVELADGQLAELEEQRKQLADATAELKDLRDSVASELADK</sequence>
<dbReference type="CDD" id="cd04776">
    <property type="entry name" value="HTH_GnyR"/>
    <property type="match status" value="1"/>
</dbReference>
<dbReference type="SUPFAM" id="SSF46955">
    <property type="entry name" value="Putative DNA-binding domain"/>
    <property type="match status" value="1"/>
</dbReference>
<dbReference type="PANTHER" id="PTHR30204">
    <property type="entry name" value="REDOX-CYCLING DRUG-SENSING TRANSCRIPTIONAL ACTIVATOR SOXR"/>
    <property type="match status" value="1"/>
</dbReference>
<dbReference type="InterPro" id="IPR015358">
    <property type="entry name" value="Tscrpt_reg_MerR_DNA-bd"/>
</dbReference>
<gene>
    <name evidence="6" type="ORF">ACERZ8_00470</name>
</gene>
<dbReference type="InterPro" id="IPR047057">
    <property type="entry name" value="MerR_fam"/>
</dbReference>
<dbReference type="PANTHER" id="PTHR30204:SF58">
    <property type="entry name" value="HTH-TYPE TRANSCRIPTIONAL REGULATOR YFMP"/>
    <property type="match status" value="1"/>
</dbReference>
<keyword evidence="1" id="KW-0805">Transcription regulation</keyword>
<evidence type="ECO:0000259" key="5">
    <source>
        <dbReference type="PROSITE" id="PS50937"/>
    </source>
</evidence>
<evidence type="ECO:0000256" key="4">
    <source>
        <dbReference type="SAM" id="Coils"/>
    </source>
</evidence>
<reference evidence="6 7" key="1">
    <citation type="submission" date="2024-08" db="EMBL/GenBank/DDBJ databases">
        <title>Tateyamaria sp. nov., isolated from marine algae.</title>
        <authorList>
            <person name="Choi B.J."/>
            <person name="Kim J.M."/>
            <person name="Lee J.K."/>
            <person name="Choi D.G."/>
            <person name="Bayburt H."/>
            <person name="Baek J.H."/>
            <person name="Han D.M."/>
            <person name="Jeon C.O."/>
        </authorList>
    </citation>
    <scope>NUCLEOTIDE SEQUENCE [LARGE SCALE GENOMIC DNA]</scope>
    <source>
        <strain evidence="6 7">KMU-156</strain>
    </source>
</reference>
<evidence type="ECO:0000313" key="7">
    <source>
        <dbReference type="Proteomes" id="UP001627408"/>
    </source>
</evidence>
<proteinExistence type="predicted"/>
<organism evidence="6 7">
    <name type="scientific">Tateyamaria armeniaca</name>
    <dbReference type="NCBI Taxonomy" id="2518930"/>
    <lineage>
        <taxon>Bacteria</taxon>
        <taxon>Pseudomonadati</taxon>
        <taxon>Pseudomonadota</taxon>
        <taxon>Alphaproteobacteria</taxon>
        <taxon>Rhodobacterales</taxon>
        <taxon>Roseobacteraceae</taxon>
        <taxon>Tateyamaria</taxon>
    </lineage>
</organism>
<protein>
    <submittedName>
        <fullName evidence="6">MerR family DNA-binding transcriptional regulator</fullName>
    </submittedName>
</protein>
<evidence type="ECO:0000313" key="6">
    <source>
        <dbReference type="EMBL" id="MFL4468413.1"/>
    </source>
</evidence>
<dbReference type="SMART" id="SM00422">
    <property type="entry name" value="HTH_MERR"/>
    <property type="match status" value="1"/>
</dbReference>
<dbReference type="Pfam" id="PF09278">
    <property type="entry name" value="MerR-DNA-bind"/>
    <property type="match status" value="1"/>
</dbReference>
<keyword evidence="7" id="KW-1185">Reference proteome</keyword>
<dbReference type="InterPro" id="IPR000551">
    <property type="entry name" value="MerR-type_HTH_dom"/>
</dbReference>
<name>A0ABW8UMQ4_9RHOB</name>
<dbReference type="Pfam" id="PF00376">
    <property type="entry name" value="MerR"/>
    <property type="match status" value="1"/>
</dbReference>
<dbReference type="Gene3D" id="1.10.1660.10">
    <property type="match status" value="1"/>
</dbReference>
<dbReference type="Proteomes" id="UP001627408">
    <property type="component" value="Unassembled WGS sequence"/>
</dbReference>
<keyword evidence="2 6" id="KW-0238">DNA-binding</keyword>